<dbReference type="Proteomes" id="UP000572057">
    <property type="component" value="Unassembled WGS sequence"/>
</dbReference>
<dbReference type="GO" id="GO:0016722">
    <property type="term" value="F:oxidoreductase activity, acting on metal ions"/>
    <property type="evidence" value="ECO:0007669"/>
    <property type="project" value="TreeGrafter"/>
</dbReference>
<evidence type="ECO:0000256" key="3">
    <source>
        <dbReference type="ARBA" id="ARBA00009195"/>
    </source>
</evidence>
<comment type="similarity">
    <text evidence="3">Belongs to the FRRS1 family.</text>
</comment>
<feature type="transmembrane region" description="Helical" evidence="11">
    <location>
        <begin position="477"/>
        <end position="499"/>
    </location>
</feature>
<evidence type="ECO:0000313" key="16">
    <source>
        <dbReference type="EMBL" id="NXO35003.1"/>
    </source>
</evidence>
<feature type="transmembrane region" description="Helical" evidence="11">
    <location>
        <begin position="415"/>
        <end position="434"/>
    </location>
</feature>
<evidence type="ECO:0000256" key="1">
    <source>
        <dbReference type="ARBA" id="ARBA00001970"/>
    </source>
</evidence>
<feature type="signal peptide" evidence="12">
    <location>
        <begin position="1"/>
        <end position="20"/>
    </location>
</feature>
<protein>
    <submittedName>
        <fullName evidence="16">FRRS1 reductase</fullName>
    </submittedName>
</protein>
<dbReference type="EMBL" id="VXBM01000069">
    <property type="protein sequence ID" value="NXO35003.1"/>
    <property type="molecule type" value="Genomic_DNA"/>
</dbReference>
<proteinExistence type="inferred from homology"/>
<dbReference type="InterPro" id="IPR006593">
    <property type="entry name" value="Cyt_b561/ferric_Rdtase_TM"/>
</dbReference>
<dbReference type="AlphaFoldDB" id="A0A7L1RDC3"/>
<dbReference type="Gene3D" id="2.60.40.4060">
    <property type="entry name" value="Reeler domain"/>
    <property type="match status" value="1"/>
</dbReference>
<feature type="transmembrane region" description="Helical" evidence="11">
    <location>
        <begin position="446"/>
        <end position="465"/>
    </location>
</feature>
<dbReference type="Gene3D" id="1.20.120.1770">
    <property type="match status" value="1"/>
</dbReference>
<keyword evidence="6" id="KW-0249">Electron transport</keyword>
<keyword evidence="7 11" id="KW-1133">Transmembrane helix</keyword>
<sequence>MELPAFAVWMFVCLCVSVVGYPNGKVREACTSMVPCHGGSPQLSPEHTITVNRTEFKPGDNIEVHLSGPDFEGFFIQARDAEHLDSPAVGSFVLADRRRSQLLTCGRTKNSAVSHTSKVKKKDVKVYWIAPGDAPKHVQFLATVVKKYRIFWVKIPGPIVSQPDVLSPTPPLYATSVAVSTSHPVSYISKPFSASSCGIMKFCIRNPKNCNPGSASCFFLSFQQEESSVFIEMSGPSEGYLAFAFSHDQWMGGDDAYLCVNEDHRVRVSTAWLKERSHPLLDSENALEDVAWRLADGVLQCSFRRSIRLPAYEGRFNLDTSYYIFLADGEASEGGLLYKHRRQPLVTDGLYNVTGLPQDIGGSRAPRLIKAHGALMFVAWITTVSIGVIVARFFKPVWSHSFLLGKELWFQVHRMLMLTTVMLTSISFVLPFVYRGGWSQQAGFHPYLGCAVMALTIFQPLMAGFRPSRHAPRRQLFNWFHWSTGTTARILAVVTMFLGMDLPALDLPDPWDTYAMIGFVAWHVGTDVLLEIHSYCLVRKAEVIEDDRVQILQSLTSAEAEGRLFKQMVLTIYVCGNIVFLVAFLIAINQV</sequence>
<name>A0A7L1RDC3_9PASS</name>
<evidence type="ECO:0000256" key="9">
    <source>
        <dbReference type="ARBA" id="ARBA00023136"/>
    </source>
</evidence>
<keyword evidence="8" id="KW-0408">Iron</keyword>
<feature type="chain" id="PRO_5029530157" evidence="12">
    <location>
        <begin position="21"/>
        <end position="591"/>
    </location>
</feature>
<feature type="transmembrane region" description="Helical" evidence="11">
    <location>
        <begin position="570"/>
        <end position="588"/>
    </location>
</feature>
<dbReference type="CDD" id="cd09628">
    <property type="entry name" value="DOMON_SDR_2_like"/>
    <property type="match status" value="1"/>
</dbReference>
<evidence type="ECO:0000313" key="17">
    <source>
        <dbReference type="Proteomes" id="UP000572057"/>
    </source>
</evidence>
<evidence type="ECO:0000256" key="12">
    <source>
        <dbReference type="SAM" id="SignalP"/>
    </source>
</evidence>
<dbReference type="Pfam" id="PF03351">
    <property type="entry name" value="DOMON"/>
    <property type="match status" value="1"/>
</dbReference>
<evidence type="ECO:0000259" key="13">
    <source>
        <dbReference type="PROSITE" id="PS50836"/>
    </source>
</evidence>
<feature type="transmembrane region" description="Helical" evidence="11">
    <location>
        <begin position="511"/>
        <end position="530"/>
    </location>
</feature>
<feature type="non-terminal residue" evidence="16">
    <location>
        <position position="1"/>
    </location>
</feature>
<evidence type="ECO:0000256" key="6">
    <source>
        <dbReference type="ARBA" id="ARBA00022982"/>
    </source>
</evidence>
<dbReference type="PROSITE" id="PS51019">
    <property type="entry name" value="REELIN"/>
    <property type="match status" value="1"/>
</dbReference>
<feature type="domain" description="DOMON" evidence="13">
    <location>
        <begin position="214"/>
        <end position="329"/>
    </location>
</feature>
<evidence type="ECO:0000256" key="4">
    <source>
        <dbReference type="ARBA" id="ARBA00022448"/>
    </source>
</evidence>
<dbReference type="SMART" id="SM00664">
    <property type="entry name" value="DoH"/>
    <property type="match status" value="1"/>
</dbReference>
<dbReference type="Pfam" id="PF02014">
    <property type="entry name" value="Reeler"/>
    <property type="match status" value="1"/>
</dbReference>
<evidence type="ECO:0000256" key="8">
    <source>
        <dbReference type="ARBA" id="ARBA00023004"/>
    </source>
</evidence>
<dbReference type="OrthoDB" id="6372137at2759"/>
<evidence type="ECO:0000259" key="14">
    <source>
        <dbReference type="PROSITE" id="PS50939"/>
    </source>
</evidence>
<dbReference type="PROSITE" id="PS50836">
    <property type="entry name" value="DOMON"/>
    <property type="match status" value="1"/>
</dbReference>
<dbReference type="InterPro" id="IPR042307">
    <property type="entry name" value="Reeler_sf"/>
</dbReference>
<dbReference type="GO" id="GO:0006879">
    <property type="term" value="P:intracellular iron ion homeostasis"/>
    <property type="evidence" value="ECO:0007669"/>
    <property type="project" value="TreeGrafter"/>
</dbReference>
<dbReference type="InterPro" id="IPR002861">
    <property type="entry name" value="Reeler_dom"/>
</dbReference>
<evidence type="ECO:0000256" key="7">
    <source>
        <dbReference type="ARBA" id="ARBA00022989"/>
    </source>
</evidence>
<evidence type="ECO:0000256" key="2">
    <source>
        <dbReference type="ARBA" id="ARBA00004141"/>
    </source>
</evidence>
<evidence type="ECO:0000256" key="10">
    <source>
        <dbReference type="ARBA" id="ARBA00023180"/>
    </source>
</evidence>
<organism evidence="16 17">
    <name type="scientific">Helopsaltes ochotensis</name>
    <name type="common">Middendorff's grasshopper-warbler</name>
    <dbReference type="NCBI Taxonomy" id="3150915"/>
    <lineage>
        <taxon>Eukaryota</taxon>
        <taxon>Metazoa</taxon>
        <taxon>Chordata</taxon>
        <taxon>Craniata</taxon>
        <taxon>Vertebrata</taxon>
        <taxon>Euteleostomi</taxon>
        <taxon>Archelosauria</taxon>
        <taxon>Archosauria</taxon>
        <taxon>Dinosauria</taxon>
        <taxon>Saurischia</taxon>
        <taxon>Theropoda</taxon>
        <taxon>Coelurosauria</taxon>
        <taxon>Aves</taxon>
        <taxon>Neognathae</taxon>
        <taxon>Neoaves</taxon>
        <taxon>Telluraves</taxon>
        <taxon>Australaves</taxon>
        <taxon>Passeriformes</taxon>
        <taxon>Sylvioidea</taxon>
        <taxon>Locustellidae</taxon>
        <taxon>Helopsaltes</taxon>
    </lineage>
</organism>
<dbReference type="PANTHER" id="PTHR45828:SF3">
    <property type="entry name" value="FERRIC-CHELATE REDUCTASE 1"/>
    <property type="match status" value="1"/>
</dbReference>
<keyword evidence="12" id="KW-0732">Signal</keyword>
<comment type="caution">
    <text evidence="16">The sequence shown here is derived from an EMBL/GenBank/DDBJ whole genome shotgun (WGS) entry which is preliminary data.</text>
</comment>
<comment type="cofactor">
    <cofactor evidence="1">
        <name>heme b</name>
        <dbReference type="ChEBI" id="CHEBI:60344"/>
    </cofactor>
</comment>
<feature type="domain" description="Reelin" evidence="15">
    <location>
        <begin position="11"/>
        <end position="178"/>
    </location>
</feature>
<keyword evidence="17" id="KW-1185">Reference proteome</keyword>
<feature type="transmembrane region" description="Helical" evidence="11">
    <location>
        <begin position="374"/>
        <end position="394"/>
    </location>
</feature>
<keyword evidence="9 11" id="KW-0472">Membrane</keyword>
<keyword evidence="10" id="KW-0325">Glycoprotein</keyword>
<dbReference type="PANTHER" id="PTHR45828">
    <property type="entry name" value="CYTOCHROME B561/FERRIC REDUCTASE TRANSMEMBRANE"/>
    <property type="match status" value="1"/>
</dbReference>
<keyword evidence="5 11" id="KW-0812">Transmembrane</keyword>
<accession>A0A7L1RDC3</accession>
<feature type="domain" description="Cytochrome b561" evidence="14">
    <location>
        <begin position="334"/>
        <end position="533"/>
    </location>
</feature>
<evidence type="ECO:0000259" key="15">
    <source>
        <dbReference type="PROSITE" id="PS51019"/>
    </source>
</evidence>
<evidence type="ECO:0000256" key="11">
    <source>
        <dbReference type="SAM" id="Phobius"/>
    </source>
</evidence>
<keyword evidence="4" id="KW-0813">Transport</keyword>
<dbReference type="FunFam" id="2.60.40.4060:FF:000003">
    <property type="entry name" value="Ferric chelate reductase 1"/>
    <property type="match status" value="1"/>
</dbReference>
<dbReference type="GO" id="GO:0016020">
    <property type="term" value="C:membrane"/>
    <property type="evidence" value="ECO:0007669"/>
    <property type="project" value="UniProtKB-SubCell"/>
</dbReference>
<dbReference type="CDD" id="cd08544">
    <property type="entry name" value="Reeler"/>
    <property type="match status" value="1"/>
</dbReference>
<dbReference type="CDD" id="cd08760">
    <property type="entry name" value="Cyt_b561_FRRS1_like"/>
    <property type="match status" value="1"/>
</dbReference>
<dbReference type="InterPro" id="IPR005018">
    <property type="entry name" value="DOMON_domain"/>
</dbReference>
<dbReference type="PROSITE" id="PS50939">
    <property type="entry name" value="CYTOCHROME_B561"/>
    <property type="match status" value="1"/>
</dbReference>
<gene>
    <name evidence="16" type="primary">Frrs1_1</name>
    <name evidence="16" type="ORF">LOCOCH_R02099</name>
</gene>
<evidence type="ECO:0000256" key="5">
    <source>
        <dbReference type="ARBA" id="ARBA00022692"/>
    </source>
</evidence>
<feature type="non-terminal residue" evidence="16">
    <location>
        <position position="591"/>
    </location>
</feature>
<reference evidence="17" key="1">
    <citation type="submission" date="2019-09" db="EMBL/GenBank/DDBJ databases">
        <title>Bird 10,000 Genomes (B10K) Project - Family phase.</title>
        <authorList>
            <person name="Zhang G."/>
        </authorList>
    </citation>
    <scope>NUCLEOTIDE SEQUENCE [LARGE SCALE GENOMIC DNA]</scope>
</reference>
<dbReference type="InterPro" id="IPR051237">
    <property type="entry name" value="Ferric-chelate_Red/DefProt"/>
</dbReference>
<dbReference type="SMART" id="SM00665">
    <property type="entry name" value="B561"/>
    <property type="match status" value="1"/>
</dbReference>
<comment type="subcellular location">
    <subcellularLocation>
        <location evidence="2">Membrane</location>
        <topology evidence="2">Multi-pass membrane protein</topology>
    </subcellularLocation>
</comment>